<sequence>MALKIAEEEYETQFFGFAPSEFHETVQANIARVLGHNQTNFEIHPSRISPSWQKGIYCGLSIIRQKSKEVFVTIFFIYVFQKHILGVIMKLPDSFLLPSDADHETKATQQDINILNTEIEGLRMQLKNEKFMQGKLKAELKEIDKVTAEQENMSSGTVGSDAMIEIDDAKEKLVFLGSNVRKLVWAVKKVEQVTEKIQQSDQICQPQLSDILFEKSFK</sequence>
<gene>
    <name evidence="11" type="ORF">MNOR_LOCUS25054</name>
</gene>
<evidence type="ECO:0000256" key="7">
    <source>
        <dbReference type="ARBA" id="ARBA00022838"/>
    </source>
</evidence>
<keyword evidence="4" id="KW-0158">Chromosome</keyword>
<evidence type="ECO:0000256" key="10">
    <source>
        <dbReference type="ARBA" id="ARBA00023328"/>
    </source>
</evidence>
<dbReference type="PANTHER" id="PTHR14527">
    <property type="entry name" value="PROTEIN MIS12 HOMOLOG"/>
    <property type="match status" value="1"/>
</dbReference>
<keyword evidence="7" id="KW-0995">Kinetochore</keyword>
<keyword evidence="9" id="KW-0131">Cell cycle</keyword>
<dbReference type="Proteomes" id="UP001497623">
    <property type="component" value="Unassembled WGS sequence"/>
</dbReference>
<comment type="caution">
    <text evidence="11">The sequence shown here is derived from an EMBL/GenBank/DDBJ whole genome shotgun (WGS) entry which is preliminary data.</text>
</comment>
<dbReference type="EMBL" id="CAXKWB010023478">
    <property type="protein sequence ID" value="CAL4125312.1"/>
    <property type="molecule type" value="Genomic_DNA"/>
</dbReference>
<keyword evidence="5" id="KW-0132">Cell division</keyword>
<dbReference type="AlphaFoldDB" id="A0AAV2RLT5"/>
<evidence type="ECO:0000256" key="1">
    <source>
        <dbReference type="ARBA" id="ARBA00004629"/>
    </source>
</evidence>
<comment type="subcellular location">
    <subcellularLocation>
        <location evidence="1">Chromosome</location>
        <location evidence="1">Centromere</location>
        <location evidence="1">Kinetochore</location>
    </subcellularLocation>
</comment>
<accession>A0AAV2RLT5</accession>
<evidence type="ECO:0000256" key="4">
    <source>
        <dbReference type="ARBA" id="ARBA00022454"/>
    </source>
</evidence>
<organism evidence="11 12">
    <name type="scientific">Meganyctiphanes norvegica</name>
    <name type="common">Northern krill</name>
    <name type="synonym">Thysanopoda norvegica</name>
    <dbReference type="NCBI Taxonomy" id="48144"/>
    <lineage>
        <taxon>Eukaryota</taxon>
        <taxon>Metazoa</taxon>
        <taxon>Ecdysozoa</taxon>
        <taxon>Arthropoda</taxon>
        <taxon>Crustacea</taxon>
        <taxon>Multicrustacea</taxon>
        <taxon>Malacostraca</taxon>
        <taxon>Eumalacostraca</taxon>
        <taxon>Eucarida</taxon>
        <taxon>Euphausiacea</taxon>
        <taxon>Euphausiidae</taxon>
        <taxon>Meganyctiphanes</taxon>
    </lineage>
</organism>
<feature type="non-terminal residue" evidence="11">
    <location>
        <position position="218"/>
    </location>
</feature>
<keyword evidence="8" id="KW-0175">Coiled coil</keyword>
<dbReference type="InterPro" id="IPR008685">
    <property type="entry name" value="Centromere_Mis12"/>
</dbReference>
<dbReference type="GO" id="GO:0005634">
    <property type="term" value="C:nucleus"/>
    <property type="evidence" value="ECO:0007669"/>
    <property type="project" value="InterPro"/>
</dbReference>
<dbReference type="GO" id="GO:0000070">
    <property type="term" value="P:mitotic sister chromatid segregation"/>
    <property type="evidence" value="ECO:0007669"/>
    <property type="project" value="TreeGrafter"/>
</dbReference>
<dbReference type="GO" id="GO:0051382">
    <property type="term" value="P:kinetochore assembly"/>
    <property type="evidence" value="ECO:0007669"/>
    <property type="project" value="TreeGrafter"/>
</dbReference>
<evidence type="ECO:0000256" key="3">
    <source>
        <dbReference type="ARBA" id="ARBA00013793"/>
    </source>
</evidence>
<evidence type="ECO:0000256" key="9">
    <source>
        <dbReference type="ARBA" id="ARBA00023306"/>
    </source>
</evidence>
<reference evidence="11 12" key="1">
    <citation type="submission" date="2024-05" db="EMBL/GenBank/DDBJ databases">
        <authorList>
            <person name="Wallberg A."/>
        </authorList>
    </citation>
    <scope>NUCLEOTIDE SEQUENCE [LARGE SCALE GENOMIC DNA]</scope>
</reference>
<dbReference type="Pfam" id="PF05859">
    <property type="entry name" value="Mis12"/>
    <property type="match status" value="1"/>
</dbReference>
<comment type="similarity">
    <text evidence="2">Belongs to the mis12 family.</text>
</comment>
<protein>
    <recommendedName>
        <fullName evidence="3">Protein MIS12 homolog</fullName>
    </recommendedName>
</protein>
<keyword evidence="6" id="KW-0498">Mitosis</keyword>
<dbReference type="GO" id="GO:0051301">
    <property type="term" value="P:cell division"/>
    <property type="evidence" value="ECO:0007669"/>
    <property type="project" value="UniProtKB-KW"/>
</dbReference>
<evidence type="ECO:0000313" key="11">
    <source>
        <dbReference type="EMBL" id="CAL4125312.1"/>
    </source>
</evidence>
<keyword evidence="10" id="KW-0137">Centromere</keyword>
<keyword evidence="12" id="KW-1185">Reference proteome</keyword>
<dbReference type="PANTHER" id="PTHR14527:SF2">
    <property type="entry name" value="PROTEIN MIS12 HOMOLOG"/>
    <property type="match status" value="1"/>
</dbReference>
<evidence type="ECO:0000256" key="8">
    <source>
        <dbReference type="ARBA" id="ARBA00023054"/>
    </source>
</evidence>
<evidence type="ECO:0000256" key="6">
    <source>
        <dbReference type="ARBA" id="ARBA00022776"/>
    </source>
</evidence>
<proteinExistence type="inferred from homology"/>
<dbReference type="GO" id="GO:0000444">
    <property type="term" value="C:MIS12/MIND type complex"/>
    <property type="evidence" value="ECO:0007669"/>
    <property type="project" value="TreeGrafter"/>
</dbReference>
<evidence type="ECO:0000256" key="2">
    <source>
        <dbReference type="ARBA" id="ARBA00008643"/>
    </source>
</evidence>
<evidence type="ECO:0000256" key="5">
    <source>
        <dbReference type="ARBA" id="ARBA00022618"/>
    </source>
</evidence>
<evidence type="ECO:0000313" key="12">
    <source>
        <dbReference type="Proteomes" id="UP001497623"/>
    </source>
</evidence>
<name>A0AAV2RLT5_MEGNR</name>